<dbReference type="InterPro" id="IPR005177">
    <property type="entry name" value="Kinase-pyrophosphorylase"/>
</dbReference>
<proteinExistence type="predicted"/>
<evidence type="ECO:0000256" key="4">
    <source>
        <dbReference type="ARBA" id="ARBA00022777"/>
    </source>
</evidence>
<sequence length="88" mass="9219">MSAPPATPIFPIAGGTGISAETLGTLIVNQFTTVEFVRRKVPFITSIEQAQGIVAASTTSHSSSPTQQCSTCEPPPWRSPPLRCPPAP</sequence>
<evidence type="ECO:0000313" key="6">
    <source>
        <dbReference type="EMBL" id="GAA4392444.1"/>
    </source>
</evidence>
<gene>
    <name evidence="6" type="ORF">GCM10023153_11450</name>
</gene>
<evidence type="ECO:0000256" key="1">
    <source>
        <dbReference type="ARBA" id="ARBA00022527"/>
    </source>
</evidence>
<accession>A0ABP8JKW3</accession>
<protein>
    <recommendedName>
        <fullName evidence="8">Phosphoenolpyruvate synthase regulatory protein</fullName>
    </recommendedName>
</protein>
<keyword evidence="2" id="KW-0808">Transferase</keyword>
<feature type="compositionally biased region" description="Low complexity" evidence="5">
    <location>
        <begin position="57"/>
        <end position="72"/>
    </location>
</feature>
<feature type="compositionally biased region" description="Pro residues" evidence="5">
    <location>
        <begin position="73"/>
        <end position="88"/>
    </location>
</feature>
<evidence type="ECO:0008006" key="8">
    <source>
        <dbReference type="Google" id="ProtNLM"/>
    </source>
</evidence>
<comment type="caution">
    <text evidence="6">The sequence shown here is derived from an EMBL/GenBank/DDBJ whole genome shotgun (WGS) entry which is preliminary data.</text>
</comment>
<organism evidence="6 7">
    <name type="scientific">Ornithinibacter aureus</name>
    <dbReference type="NCBI Taxonomy" id="622664"/>
    <lineage>
        <taxon>Bacteria</taxon>
        <taxon>Bacillati</taxon>
        <taxon>Actinomycetota</taxon>
        <taxon>Actinomycetes</taxon>
        <taxon>Micrococcales</taxon>
        <taxon>Intrasporangiaceae</taxon>
        <taxon>Ornithinibacter</taxon>
    </lineage>
</organism>
<keyword evidence="1" id="KW-0723">Serine/threonine-protein kinase</keyword>
<dbReference type="Pfam" id="PF03618">
    <property type="entry name" value="Kinase-PPPase"/>
    <property type="match status" value="1"/>
</dbReference>
<evidence type="ECO:0000313" key="7">
    <source>
        <dbReference type="Proteomes" id="UP001500390"/>
    </source>
</evidence>
<reference evidence="7" key="1">
    <citation type="journal article" date="2019" name="Int. J. Syst. Evol. Microbiol.">
        <title>The Global Catalogue of Microorganisms (GCM) 10K type strain sequencing project: providing services to taxonomists for standard genome sequencing and annotation.</title>
        <authorList>
            <consortium name="The Broad Institute Genomics Platform"/>
            <consortium name="The Broad Institute Genome Sequencing Center for Infectious Disease"/>
            <person name="Wu L."/>
            <person name="Ma J."/>
        </authorList>
    </citation>
    <scope>NUCLEOTIDE SEQUENCE [LARGE SCALE GENOMIC DNA]</scope>
    <source>
        <strain evidence="7">JCM 17738</strain>
    </source>
</reference>
<name>A0ABP8JKW3_9MICO</name>
<evidence type="ECO:0000256" key="5">
    <source>
        <dbReference type="SAM" id="MobiDB-lite"/>
    </source>
</evidence>
<evidence type="ECO:0000256" key="2">
    <source>
        <dbReference type="ARBA" id="ARBA00022679"/>
    </source>
</evidence>
<keyword evidence="3" id="KW-0547">Nucleotide-binding</keyword>
<feature type="region of interest" description="Disordered" evidence="5">
    <location>
        <begin position="57"/>
        <end position="88"/>
    </location>
</feature>
<dbReference type="EMBL" id="BAABFX010000020">
    <property type="protein sequence ID" value="GAA4392444.1"/>
    <property type="molecule type" value="Genomic_DNA"/>
</dbReference>
<keyword evidence="7" id="KW-1185">Reference proteome</keyword>
<keyword evidence="4" id="KW-0418">Kinase</keyword>
<evidence type="ECO:0000256" key="3">
    <source>
        <dbReference type="ARBA" id="ARBA00022741"/>
    </source>
</evidence>
<dbReference type="Proteomes" id="UP001500390">
    <property type="component" value="Unassembled WGS sequence"/>
</dbReference>